<proteinExistence type="predicted"/>
<feature type="transmembrane region" description="Helical" evidence="1">
    <location>
        <begin position="292"/>
        <end position="309"/>
    </location>
</feature>
<keyword evidence="1" id="KW-0472">Membrane</keyword>
<feature type="transmembrane region" description="Helical" evidence="1">
    <location>
        <begin position="96"/>
        <end position="123"/>
    </location>
</feature>
<accession>A0A0U5H3M3</accession>
<feature type="transmembrane region" description="Helical" evidence="1">
    <location>
        <begin position="162"/>
        <end position="181"/>
    </location>
</feature>
<gene>
    <name evidence="2" type="ORF">HHUB_2222</name>
</gene>
<dbReference type="Proteomes" id="UP000066737">
    <property type="component" value="Chromosome I"/>
</dbReference>
<dbReference type="EMBL" id="LN831302">
    <property type="protein sequence ID" value="CQH55350.1"/>
    <property type="molecule type" value="Genomic_DNA"/>
</dbReference>
<sequence length="314" mass="30259">MLGMLRRTGFAALALAPAVLLAGAATAQPDTGTTTAARTAIVLAAGTAVVAERDVLDAIPLADTLHVRDAGVTVAATVLGSVATYALSVHADLGPVLASAGVGLVAGLVVPAIAVAVYCGSFVGMASPALFPTPVGVATAGLAAGVGLVAADGVFDGVGGKLGTLAFAGCLAAAVATPASFPSGTALPTSTLLVAVPVAAVAAVVAFHLHAERGHSTVVASALVGVLAVALRPALSHVTDAPLAAVAFCASFVGMSAPRRLHSNRVVALAGALAAVVFLLTSPVFGGAGGKLGTTAFVACTAVVGVVELQKELR</sequence>
<feature type="transmembrane region" description="Helical" evidence="1">
    <location>
        <begin position="129"/>
        <end position="150"/>
    </location>
</feature>
<feature type="transmembrane region" description="Helical" evidence="1">
    <location>
        <begin position="187"/>
        <end position="209"/>
    </location>
</feature>
<keyword evidence="1" id="KW-0812">Transmembrane</keyword>
<name>A0A0U5H3M3_9EURY</name>
<protein>
    <submittedName>
        <fullName evidence="2">Uncharacterized protein</fullName>
    </submittedName>
</protein>
<reference evidence="3" key="1">
    <citation type="journal article" date="2016" name="Environ. Microbiol.">
        <title>The complete genome of a viable archaeum isolated from 123-million-year-old rock salt.</title>
        <authorList>
            <person name="Jaakkola S.T."/>
            <person name="Pfeiffer F."/>
            <person name="Ravantti J.J."/>
            <person name="Guo Q."/>
            <person name="Liu Y."/>
            <person name="Chen X."/>
            <person name="Ma H."/>
            <person name="Yang C."/>
            <person name="Oksanen H.M."/>
            <person name="Bamford D.H."/>
        </authorList>
    </citation>
    <scope>NUCLEOTIDE SEQUENCE</scope>
    <source>
        <strain evidence="3">JI20-1</strain>
    </source>
</reference>
<feature type="transmembrane region" description="Helical" evidence="1">
    <location>
        <begin position="241"/>
        <end position="259"/>
    </location>
</feature>
<feature type="transmembrane region" description="Helical" evidence="1">
    <location>
        <begin position="70"/>
        <end position="89"/>
    </location>
</feature>
<feature type="transmembrane region" description="Helical" evidence="1">
    <location>
        <begin position="216"/>
        <end position="235"/>
    </location>
</feature>
<dbReference type="KEGG" id="hhb:Hhub_2222"/>
<keyword evidence="3" id="KW-1185">Reference proteome</keyword>
<dbReference type="OrthoDB" id="241667at2157"/>
<dbReference type="AlphaFoldDB" id="A0A0U5H3M3"/>
<keyword evidence="1" id="KW-1133">Transmembrane helix</keyword>
<evidence type="ECO:0000313" key="3">
    <source>
        <dbReference type="Proteomes" id="UP000066737"/>
    </source>
</evidence>
<evidence type="ECO:0000256" key="1">
    <source>
        <dbReference type="SAM" id="Phobius"/>
    </source>
</evidence>
<evidence type="ECO:0000313" key="2">
    <source>
        <dbReference type="EMBL" id="CQH55350.1"/>
    </source>
</evidence>
<organism evidence="2 3">
    <name type="scientific">Halobacterium hubeiense</name>
    <dbReference type="NCBI Taxonomy" id="1407499"/>
    <lineage>
        <taxon>Archaea</taxon>
        <taxon>Methanobacteriati</taxon>
        <taxon>Methanobacteriota</taxon>
        <taxon>Stenosarchaea group</taxon>
        <taxon>Halobacteria</taxon>
        <taxon>Halobacteriales</taxon>
        <taxon>Halobacteriaceae</taxon>
        <taxon>Halobacterium</taxon>
    </lineage>
</organism>
<feature type="transmembrane region" description="Helical" evidence="1">
    <location>
        <begin position="266"/>
        <end position="286"/>
    </location>
</feature>
<dbReference type="STRING" id="1407499.HHUB_2222"/>